<keyword evidence="3" id="KW-0813">Transport</keyword>
<keyword evidence="9" id="KW-0732">Signal</keyword>
<dbReference type="PANTHER" id="PTHR34702">
    <property type="entry name" value="NA(+)/H(+) ANTIPORTER SUBUNIT F1"/>
    <property type="match status" value="1"/>
</dbReference>
<evidence type="ECO:0000256" key="7">
    <source>
        <dbReference type="ARBA" id="ARBA00023136"/>
    </source>
</evidence>
<dbReference type="Proteomes" id="UP000001025">
    <property type="component" value="Chromosome"/>
</dbReference>
<evidence type="ECO:0000256" key="5">
    <source>
        <dbReference type="ARBA" id="ARBA00022692"/>
    </source>
</evidence>
<organism evidence="10 11">
    <name type="scientific">Rhodopirellula baltica (strain DSM 10527 / NCIMB 13988 / SH1)</name>
    <dbReference type="NCBI Taxonomy" id="243090"/>
    <lineage>
        <taxon>Bacteria</taxon>
        <taxon>Pseudomonadati</taxon>
        <taxon>Planctomycetota</taxon>
        <taxon>Planctomycetia</taxon>
        <taxon>Pirellulales</taxon>
        <taxon>Pirellulaceae</taxon>
        <taxon>Rhodopirellula</taxon>
    </lineage>
</organism>
<dbReference type="PATRIC" id="fig|243090.15.peg.667"/>
<dbReference type="HOGENOM" id="CLU_1814297_0_0_0"/>
<dbReference type="KEGG" id="rba:RB1439"/>
<evidence type="ECO:0000313" key="11">
    <source>
        <dbReference type="Proteomes" id="UP000001025"/>
    </source>
</evidence>
<evidence type="ECO:0000256" key="8">
    <source>
        <dbReference type="SAM" id="Phobius"/>
    </source>
</evidence>
<dbReference type="PANTHER" id="PTHR34702:SF1">
    <property type="entry name" value="NA(+)_H(+) ANTIPORTER SUBUNIT F"/>
    <property type="match status" value="1"/>
</dbReference>
<reference evidence="10 11" key="1">
    <citation type="journal article" date="2003" name="Proc. Natl. Acad. Sci. U.S.A.">
        <title>Complete genome sequence of the marine planctomycete Pirellula sp. strain 1.</title>
        <authorList>
            <person name="Gloeckner F.O."/>
            <person name="Kube M."/>
            <person name="Bauer M."/>
            <person name="Teeling H."/>
            <person name="Lombardot T."/>
            <person name="Ludwig W."/>
            <person name="Gade D."/>
            <person name="Beck A."/>
            <person name="Borzym K."/>
            <person name="Heitmann K."/>
            <person name="Rabus R."/>
            <person name="Schlesner H."/>
            <person name="Amann R."/>
            <person name="Reinhardt R."/>
        </authorList>
    </citation>
    <scope>NUCLEOTIDE SEQUENCE [LARGE SCALE GENOMIC DNA]</scope>
    <source>
        <strain evidence="11">DSM 10527 / NCIMB 13988 / SH1</strain>
    </source>
</reference>
<dbReference type="EnsemblBacteria" id="CAD72091">
    <property type="protein sequence ID" value="CAD72091"/>
    <property type="gene ID" value="RB1439"/>
</dbReference>
<evidence type="ECO:0008006" key="12">
    <source>
        <dbReference type="Google" id="ProtNLM"/>
    </source>
</evidence>
<feature type="transmembrane region" description="Helical" evidence="8">
    <location>
        <begin position="84"/>
        <end position="104"/>
    </location>
</feature>
<keyword evidence="4" id="KW-1003">Cell membrane</keyword>
<dbReference type="GO" id="GO:0015385">
    <property type="term" value="F:sodium:proton antiporter activity"/>
    <property type="evidence" value="ECO:0000318"/>
    <property type="project" value="GO_Central"/>
</dbReference>
<dbReference type="InParanoid" id="Q7UXB7"/>
<evidence type="ECO:0000256" key="4">
    <source>
        <dbReference type="ARBA" id="ARBA00022475"/>
    </source>
</evidence>
<dbReference type="AlphaFoldDB" id="Q7UXB7"/>
<protein>
    <recommendedName>
        <fullName evidence="12">Multiple resistance and pH regulation protein F</fullName>
    </recommendedName>
</protein>
<proteinExistence type="inferred from homology"/>
<comment type="similarity">
    <text evidence="2">Belongs to the CPA3 antiporters (TC 2.A.63) subunit F family.</text>
</comment>
<keyword evidence="11" id="KW-1185">Reference proteome</keyword>
<gene>
    <name evidence="10" type="ordered locus">RB1439</name>
</gene>
<dbReference type="EMBL" id="BX294135">
    <property type="protein sequence ID" value="CAD72091.1"/>
    <property type="molecule type" value="Genomic_DNA"/>
</dbReference>
<evidence type="ECO:0000256" key="6">
    <source>
        <dbReference type="ARBA" id="ARBA00022989"/>
    </source>
</evidence>
<evidence type="ECO:0000256" key="3">
    <source>
        <dbReference type="ARBA" id="ARBA00022448"/>
    </source>
</evidence>
<dbReference type="Pfam" id="PF04066">
    <property type="entry name" value="MrpF_PhaF"/>
    <property type="match status" value="1"/>
</dbReference>
<evidence type="ECO:0000313" key="10">
    <source>
        <dbReference type="EMBL" id="CAD72091.1"/>
    </source>
</evidence>
<evidence type="ECO:0000256" key="2">
    <source>
        <dbReference type="ARBA" id="ARBA00009212"/>
    </source>
</evidence>
<dbReference type="GO" id="GO:0005886">
    <property type="term" value="C:plasma membrane"/>
    <property type="evidence" value="ECO:0007669"/>
    <property type="project" value="UniProtKB-SubCell"/>
</dbReference>
<feature type="chain" id="PRO_5004292432" description="Multiple resistance and pH regulation protein F" evidence="9">
    <location>
        <begin position="18"/>
        <end position="142"/>
    </location>
</feature>
<feature type="transmembrane region" description="Helical" evidence="8">
    <location>
        <begin position="55"/>
        <end position="72"/>
    </location>
</feature>
<name>Q7UXB7_RHOBA</name>
<evidence type="ECO:0000256" key="1">
    <source>
        <dbReference type="ARBA" id="ARBA00004651"/>
    </source>
</evidence>
<dbReference type="InterPro" id="IPR007208">
    <property type="entry name" value="MrpF/PhaF-like"/>
</dbReference>
<accession>Q7UXB7</accession>
<dbReference type="OrthoDB" id="9799958at2"/>
<keyword evidence="5 8" id="KW-0812">Transmembrane</keyword>
<sequence length="142" mass="15392">MMFPCCMMPLMFAASEAAGHVAQTASGRGHASSADLHNMLNYSAHAFNLSATHHVMMATSAAVLVTMTLALIRAMAGPTVFDRVLALNMFGTKTVLFICVVSFVTARTDFLDLALLYSLMNFIGMVALLRFTQYRSFGEEPA</sequence>
<feature type="signal peptide" evidence="9">
    <location>
        <begin position="1"/>
        <end position="17"/>
    </location>
</feature>
<evidence type="ECO:0000256" key="9">
    <source>
        <dbReference type="SAM" id="SignalP"/>
    </source>
</evidence>
<dbReference type="eggNOG" id="COG2212">
    <property type="taxonomic scope" value="Bacteria"/>
</dbReference>
<feature type="transmembrane region" description="Helical" evidence="8">
    <location>
        <begin position="110"/>
        <end position="129"/>
    </location>
</feature>
<comment type="subcellular location">
    <subcellularLocation>
        <location evidence="1">Cell membrane</location>
        <topology evidence="1">Multi-pass membrane protein</topology>
    </subcellularLocation>
</comment>
<keyword evidence="6 8" id="KW-1133">Transmembrane helix</keyword>
<dbReference type="STRING" id="243090.RB1439"/>
<keyword evidence="7 8" id="KW-0472">Membrane</keyword>